<keyword evidence="2" id="KW-1185">Reference proteome</keyword>
<feature type="non-terminal residue" evidence="1">
    <location>
        <position position="1"/>
    </location>
</feature>
<reference evidence="1 2" key="1">
    <citation type="submission" date="2019-10" db="EMBL/GenBank/DDBJ databases">
        <title>Assembly and Annotation for the nematode Trichostrongylus colubriformis.</title>
        <authorList>
            <person name="Martin J."/>
        </authorList>
    </citation>
    <scope>NUCLEOTIDE SEQUENCE [LARGE SCALE GENOMIC DNA]</scope>
    <source>
        <strain evidence="1">G859</strain>
        <tissue evidence="1">Whole worm</tissue>
    </source>
</reference>
<evidence type="ECO:0000313" key="2">
    <source>
        <dbReference type="Proteomes" id="UP001331761"/>
    </source>
</evidence>
<dbReference type="EMBL" id="WIXE01017336">
    <property type="protein sequence ID" value="KAK5971830.1"/>
    <property type="molecule type" value="Genomic_DNA"/>
</dbReference>
<evidence type="ECO:0000313" key="1">
    <source>
        <dbReference type="EMBL" id="KAK5971830.1"/>
    </source>
</evidence>
<comment type="caution">
    <text evidence="1">The sequence shown here is derived from an EMBL/GenBank/DDBJ whole genome shotgun (WGS) entry which is preliminary data.</text>
</comment>
<dbReference type="AlphaFoldDB" id="A0AAN8FL47"/>
<sequence length="41" mass="4840">HRSYRLLKQSSSKGDAENGGYYHADWHCHCTCQRGREMRSK</sequence>
<gene>
    <name evidence="1" type="ORF">GCK32_019866</name>
</gene>
<dbReference type="Proteomes" id="UP001331761">
    <property type="component" value="Unassembled WGS sequence"/>
</dbReference>
<name>A0AAN8FL47_TRICO</name>
<accession>A0AAN8FL47</accession>
<organism evidence="1 2">
    <name type="scientific">Trichostrongylus colubriformis</name>
    <name type="common">Black scour worm</name>
    <dbReference type="NCBI Taxonomy" id="6319"/>
    <lineage>
        <taxon>Eukaryota</taxon>
        <taxon>Metazoa</taxon>
        <taxon>Ecdysozoa</taxon>
        <taxon>Nematoda</taxon>
        <taxon>Chromadorea</taxon>
        <taxon>Rhabditida</taxon>
        <taxon>Rhabditina</taxon>
        <taxon>Rhabditomorpha</taxon>
        <taxon>Strongyloidea</taxon>
        <taxon>Trichostrongylidae</taxon>
        <taxon>Trichostrongylus</taxon>
    </lineage>
</organism>
<protein>
    <submittedName>
        <fullName evidence="1">Uncharacterized protein</fullName>
    </submittedName>
</protein>
<proteinExistence type="predicted"/>